<dbReference type="Pfam" id="PF00389">
    <property type="entry name" value="2-Hacid_dh"/>
    <property type="match status" value="1"/>
</dbReference>
<dbReference type="EC" id="1.1.1.95" evidence="8"/>
<reference evidence="8 9" key="1">
    <citation type="submission" date="2020-08" db="EMBL/GenBank/DDBJ databases">
        <title>Genomic Encyclopedia of Type Strains, Phase III (KMG-III): the genomes of soil and plant-associated and newly described type strains.</title>
        <authorList>
            <person name="Whitman W."/>
        </authorList>
    </citation>
    <scope>NUCLEOTIDE SEQUENCE [LARGE SCALE GENOMIC DNA]</scope>
    <source>
        <strain evidence="8 9">CECT 8280</strain>
    </source>
</reference>
<dbReference type="SUPFAM" id="SSF51735">
    <property type="entry name" value="NAD(P)-binding Rossmann-fold domains"/>
    <property type="match status" value="1"/>
</dbReference>
<evidence type="ECO:0000256" key="1">
    <source>
        <dbReference type="ARBA" id="ARBA00005854"/>
    </source>
</evidence>
<dbReference type="Gene3D" id="3.40.50.720">
    <property type="entry name" value="NAD(P)-binding Rossmann-like Domain"/>
    <property type="match status" value="2"/>
</dbReference>
<evidence type="ECO:0000256" key="4">
    <source>
        <dbReference type="ARBA" id="ARBA00023027"/>
    </source>
</evidence>
<dbReference type="EMBL" id="JACHXX010000002">
    <property type="protein sequence ID" value="MBB3161059.1"/>
    <property type="molecule type" value="Genomic_DNA"/>
</dbReference>
<evidence type="ECO:0000256" key="5">
    <source>
        <dbReference type="RuleBase" id="RU003719"/>
    </source>
</evidence>
<comment type="caution">
    <text evidence="8">The sequence shown here is derived from an EMBL/GenBank/DDBJ whole genome shotgun (WGS) entry which is preliminary data.</text>
</comment>
<name>A0ABR6G455_9HYPH</name>
<evidence type="ECO:0000313" key="8">
    <source>
        <dbReference type="EMBL" id="MBB3161059.1"/>
    </source>
</evidence>
<dbReference type="Pfam" id="PF02826">
    <property type="entry name" value="2-Hacid_dh_C"/>
    <property type="match status" value="1"/>
</dbReference>
<dbReference type="InterPro" id="IPR006140">
    <property type="entry name" value="D-isomer_DH_NAD-bd"/>
</dbReference>
<evidence type="ECO:0000256" key="3">
    <source>
        <dbReference type="ARBA" id="ARBA00023002"/>
    </source>
</evidence>
<dbReference type="InterPro" id="IPR029752">
    <property type="entry name" value="D-isomer_DH_CS1"/>
</dbReference>
<gene>
    <name evidence="8" type="ORF">FHS25_001508</name>
</gene>
<dbReference type="PANTHER" id="PTHR42789">
    <property type="entry name" value="D-ISOMER SPECIFIC 2-HYDROXYACID DEHYDROGENASE FAMILY PROTEIN (AFU_ORTHOLOGUE AFUA_6G10090)"/>
    <property type="match status" value="1"/>
</dbReference>
<dbReference type="RefSeq" id="WP_077976682.1">
    <property type="nucleotide sequence ID" value="NZ_JACHXX010000002.1"/>
</dbReference>
<evidence type="ECO:0000313" key="9">
    <source>
        <dbReference type="Proteomes" id="UP000542811"/>
    </source>
</evidence>
<protein>
    <submittedName>
        <fullName evidence="8">D-3-phosphoglycerate dehydrogenase</fullName>
        <ecNumber evidence="8">1.1.1.95</ecNumber>
    </submittedName>
</protein>
<keyword evidence="9" id="KW-1185">Reference proteome</keyword>
<dbReference type="GO" id="GO:0004617">
    <property type="term" value="F:phosphoglycerate dehydrogenase activity"/>
    <property type="evidence" value="ECO:0007669"/>
    <property type="project" value="UniProtKB-EC"/>
</dbReference>
<feature type="domain" description="D-isomer specific 2-hydroxyacid dehydrogenase catalytic" evidence="6">
    <location>
        <begin position="41"/>
        <end position="94"/>
    </location>
</feature>
<organism evidence="8 9">
    <name type="scientific">Rhizobium laguerreae</name>
    <dbReference type="NCBI Taxonomy" id="1076926"/>
    <lineage>
        <taxon>Bacteria</taxon>
        <taxon>Pseudomonadati</taxon>
        <taxon>Pseudomonadota</taxon>
        <taxon>Alphaproteobacteria</taxon>
        <taxon>Hyphomicrobiales</taxon>
        <taxon>Rhizobiaceae</taxon>
        <taxon>Rhizobium/Agrobacterium group</taxon>
        <taxon>Rhizobium</taxon>
    </lineage>
</organism>
<sequence length="317" mass="34662">MPIQAHSTLILEPDNYSSDALAIYGRLGNVWLGHAPEKAAVSLLVVRLGRVIDAALLDEFPSLCAIASPTTGLNHIDLVECERRDIRVFSLADCRDAISKVTSTSELALGLMIALLRNIPLAAEDVSRRGNWNRDVFRSRQLSRLTLGIIGIGRLGGHMCGYARALEMKVLAYDPYQNEERFDELGASRMDLIPLLQAADIVTVHASLRDDNRNLLSTREIGAMRPHALLVNTARGGLVDEHAVASALQERRLGGYAADVLADEHKEPRWLENSPVFQAAARGLNVLLTPHIGGCTTDAMHLTEERLAGVVYDCMEG</sequence>
<accession>A0ABR6G455</accession>
<proteinExistence type="inferred from homology"/>
<dbReference type="PROSITE" id="PS00065">
    <property type="entry name" value="D_2_HYDROXYACID_DH_1"/>
    <property type="match status" value="1"/>
</dbReference>
<comment type="similarity">
    <text evidence="1 5">Belongs to the D-isomer specific 2-hydroxyacid dehydrogenase family.</text>
</comment>
<keyword evidence="4" id="KW-0520">NAD</keyword>
<keyword evidence="3 5" id="KW-0560">Oxidoreductase</keyword>
<evidence type="ECO:0000259" key="6">
    <source>
        <dbReference type="Pfam" id="PF00389"/>
    </source>
</evidence>
<dbReference type="PANTHER" id="PTHR42789:SF1">
    <property type="entry name" value="D-ISOMER SPECIFIC 2-HYDROXYACID DEHYDROGENASE FAMILY PROTEIN (AFU_ORTHOLOGUE AFUA_6G10090)"/>
    <property type="match status" value="1"/>
</dbReference>
<dbReference type="SUPFAM" id="SSF52283">
    <property type="entry name" value="Formate/glycerate dehydrogenase catalytic domain-like"/>
    <property type="match status" value="1"/>
</dbReference>
<dbReference type="Proteomes" id="UP000542811">
    <property type="component" value="Unassembled WGS sequence"/>
</dbReference>
<dbReference type="InterPro" id="IPR006139">
    <property type="entry name" value="D-isomer_2_OHA_DH_cat_dom"/>
</dbReference>
<evidence type="ECO:0000256" key="2">
    <source>
        <dbReference type="ARBA" id="ARBA00022605"/>
    </source>
</evidence>
<feature type="domain" description="D-isomer specific 2-hydroxyacid dehydrogenase NAD-binding" evidence="7">
    <location>
        <begin position="109"/>
        <end position="293"/>
    </location>
</feature>
<dbReference type="InterPro" id="IPR050857">
    <property type="entry name" value="D-2-hydroxyacid_DH"/>
</dbReference>
<evidence type="ECO:0000259" key="7">
    <source>
        <dbReference type="Pfam" id="PF02826"/>
    </source>
</evidence>
<keyword evidence="2" id="KW-0028">Amino-acid biosynthesis</keyword>
<dbReference type="InterPro" id="IPR036291">
    <property type="entry name" value="NAD(P)-bd_dom_sf"/>
</dbReference>